<dbReference type="STRING" id="767519.SAMN05216559_1583"/>
<dbReference type="SUPFAM" id="SSF46785">
    <property type="entry name" value="Winged helix' DNA-binding domain"/>
    <property type="match status" value="1"/>
</dbReference>
<keyword evidence="2" id="KW-1185">Reference proteome</keyword>
<name>A0A1I6KYU9_9EURY</name>
<accession>A0A1I6KYU9</accession>
<evidence type="ECO:0000313" key="2">
    <source>
        <dbReference type="Proteomes" id="UP000199062"/>
    </source>
</evidence>
<dbReference type="Pfam" id="PF13412">
    <property type="entry name" value="HTH_24"/>
    <property type="match status" value="1"/>
</dbReference>
<dbReference type="EMBL" id="FOZK01000002">
    <property type="protein sequence ID" value="SFR96402.1"/>
    <property type="molecule type" value="Genomic_DNA"/>
</dbReference>
<dbReference type="AlphaFoldDB" id="A0A1I6KYU9"/>
<organism evidence="1 2">
    <name type="scientific">Halomicrobium zhouii</name>
    <dbReference type="NCBI Taxonomy" id="767519"/>
    <lineage>
        <taxon>Archaea</taxon>
        <taxon>Methanobacteriati</taxon>
        <taxon>Methanobacteriota</taxon>
        <taxon>Stenosarchaea group</taxon>
        <taxon>Halobacteria</taxon>
        <taxon>Halobacteriales</taxon>
        <taxon>Haloarculaceae</taxon>
        <taxon>Halomicrobium</taxon>
    </lineage>
</organism>
<protein>
    <submittedName>
        <fullName evidence="1">Predicted transcriptional regulator</fullName>
    </submittedName>
</protein>
<dbReference type="OrthoDB" id="229881at2157"/>
<dbReference type="Proteomes" id="UP000199062">
    <property type="component" value="Unassembled WGS sequence"/>
</dbReference>
<dbReference type="Gene3D" id="1.10.10.10">
    <property type="entry name" value="Winged helix-like DNA-binding domain superfamily/Winged helix DNA-binding domain"/>
    <property type="match status" value="1"/>
</dbReference>
<dbReference type="InterPro" id="IPR036390">
    <property type="entry name" value="WH_DNA-bd_sf"/>
</dbReference>
<gene>
    <name evidence="1" type="ORF">SAMN05216559_1583</name>
</gene>
<reference evidence="1 2" key="1">
    <citation type="submission" date="2016-10" db="EMBL/GenBank/DDBJ databases">
        <authorList>
            <person name="de Groot N.N."/>
        </authorList>
    </citation>
    <scope>NUCLEOTIDE SEQUENCE [LARGE SCALE GENOMIC DNA]</scope>
    <source>
        <strain evidence="1 2">CGMCC 1.10457</strain>
    </source>
</reference>
<evidence type="ECO:0000313" key="1">
    <source>
        <dbReference type="EMBL" id="SFR96402.1"/>
    </source>
</evidence>
<sequence>MGMDRLADQVEKERRDVAIFRAVIEHGPIDIASLAAETDLPEHKVRQSVRMLENDGVVEPSQQGTVPPADVEDQVAAINEGVDHLVDRVEELRSVFSEDVQD</sequence>
<proteinExistence type="predicted"/>
<dbReference type="InterPro" id="IPR036388">
    <property type="entry name" value="WH-like_DNA-bd_sf"/>
</dbReference>